<evidence type="ECO:0000256" key="1">
    <source>
        <dbReference type="ARBA" id="ARBA00010552"/>
    </source>
</evidence>
<keyword evidence="3" id="KW-1185">Reference proteome</keyword>
<reference evidence="2 3" key="1">
    <citation type="submission" date="2020-08" db="EMBL/GenBank/DDBJ databases">
        <title>Amycolatopsis sp. nov. DR6-1 isolated from Dendrobium heterocarpum.</title>
        <authorList>
            <person name="Tedsree N."/>
            <person name="Kuncharoen N."/>
            <person name="Likhitwitayawuid K."/>
            <person name="Tanasupawat S."/>
        </authorList>
    </citation>
    <scope>NUCLEOTIDE SEQUENCE [LARGE SCALE GENOMIC DNA]</scope>
    <source>
        <strain evidence="2 3">DR6-1</strain>
    </source>
</reference>
<dbReference type="PANTHER" id="PTHR11803:SF58">
    <property type="entry name" value="PROTEIN HMF1-RELATED"/>
    <property type="match status" value="1"/>
</dbReference>
<name>A0A7W3W3V1_9PSEU</name>
<comment type="caution">
    <text evidence="2">The sequence shown here is derived from an EMBL/GenBank/DDBJ whole genome shotgun (WGS) entry which is preliminary data.</text>
</comment>
<organism evidence="2 3">
    <name type="scientific">Amycolatopsis dendrobii</name>
    <dbReference type="NCBI Taxonomy" id="2760662"/>
    <lineage>
        <taxon>Bacteria</taxon>
        <taxon>Bacillati</taxon>
        <taxon>Actinomycetota</taxon>
        <taxon>Actinomycetes</taxon>
        <taxon>Pseudonocardiales</taxon>
        <taxon>Pseudonocardiaceae</taxon>
        <taxon>Amycolatopsis</taxon>
    </lineage>
</organism>
<evidence type="ECO:0000313" key="2">
    <source>
        <dbReference type="EMBL" id="MBB1158378.1"/>
    </source>
</evidence>
<comment type="similarity">
    <text evidence="1">Belongs to the RutC family.</text>
</comment>
<dbReference type="Gene3D" id="3.30.1330.40">
    <property type="entry name" value="RutC-like"/>
    <property type="match status" value="1"/>
</dbReference>
<dbReference type="SUPFAM" id="SSF55298">
    <property type="entry name" value="YjgF-like"/>
    <property type="match status" value="1"/>
</dbReference>
<accession>A0A7W3W3V1</accession>
<sequence>MGRSGGAAMTEHLTPAGLHRSPGAFTPVVRVGDLAFLSGQVAWDEHGNLCGEDHATQMRRIAQNLDIALAAVGCGREDVVKETVYVVDYRPELISGLFGALREGVPTAPASTMVGVAALFAPDVLVEVDVVAKVPTP</sequence>
<dbReference type="PANTHER" id="PTHR11803">
    <property type="entry name" value="2-IMINOBUTANOATE/2-IMINOPROPANOATE DEAMINASE RIDA"/>
    <property type="match status" value="1"/>
</dbReference>
<dbReference type="InterPro" id="IPR035959">
    <property type="entry name" value="RutC-like_sf"/>
</dbReference>
<evidence type="ECO:0000313" key="3">
    <source>
        <dbReference type="Proteomes" id="UP000526734"/>
    </source>
</evidence>
<dbReference type="GO" id="GO:0005829">
    <property type="term" value="C:cytosol"/>
    <property type="evidence" value="ECO:0007669"/>
    <property type="project" value="TreeGrafter"/>
</dbReference>
<dbReference type="EMBL" id="JACGZW010000013">
    <property type="protein sequence ID" value="MBB1158378.1"/>
    <property type="molecule type" value="Genomic_DNA"/>
</dbReference>
<dbReference type="Proteomes" id="UP000526734">
    <property type="component" value="Unassembled WGS sequence"/>
</dbReference>
<proteinExistence type="inferred from homology"/>
<dbReference type="CDD" id="cd00448">
    <property type="entry name" value="YjgF_YER057c_UK114_family"/>
    <property type="match status" value="1"/>
</dbReference>
<dbReference type="GO" id="GO:0019239">
    <property type="term" value="F:deaminase activity"/>
    <property type="evidence" value="ECO:0007669"/>
    <property type="project" value="TreeGrafter"/>
</dbReference>
<dbReference type="AlphaFoldDB" id="A0A7W3W3V1"/>
<gene>
    <name evidence="2" type="ORF">H4281_34970</name>
</gene>
<dbReference type="InterPro" id="IPR006175">
    <property type="entry name" value="YjgF/YER057c/UK114"/>
</dbReference>
<protein>
    <submittedName>
        <fullName evidence="2">RidA family protein</fullName>
    </submittedName>
</protein>
<dbReference type="Pfam" id="PF01042">
    <property type="entry name" value="Ribonuc_L-PSP"/>
    <property type="match status" value="1"/>
</dbReference>